<organism evidence="1 2">
    <name type="scientific">Phytophthora infestans</name>
    <name type="common">Potato late blight agent</name>
    <name type="synonym">Botrytis infestans</name>
    <dbReference type="NCBI Taxonomy" id="4787"/>
    <lineage>
        <taxon>Eukaryota</taxon>
        <taxon>Sar</taxon>
        <taxon>Stramenopiles</taxon>
        <taxon>Oomycota</taxon>
        <taxon>Peronosporomycetes</taxon>
        <taxon>Peronosporales</taxon>
        <taxon>Peronosporaceae</taxon>
        <taxon>Phytophthora</taxon>
    </lineage>
</organism>
<sequence length="356" mass="40125">MVQLSVVGGGCWRKEDGWPWLRIRVQDNEDPYAPIQATGSESNEGVTVSSGRSNKCNLVLDKCLLRKGKVNWKKELQVDLRGHKSGIISLELWVGESQATDFLQYIIGWSVDLDQWIQSGAAKRWYEIQKNSRHSSSIMANQPKYWESEAELPSPSTHLCVGITGAEDPTAESPDAEKPMIANAAPPQKSPFQFVLPHHSITRSGKLRTARVGQIVHELRTDTLRDLVPLTLYGRTSTRHQRSSTATSEEPKDGMTKALVLLQLSCQYASYCVDELNRYSSKLQRRSLNLKHKSSRSEHRQKLLKERKAKLRRETEVLSCSLDGMHALLEELDPQTLARLQAERSLNGEDIKDAEA</sequence>
<proteinExistence type="predicted"/>
<dbReference type="Proteomes" id="UP000602510">
    <property type="component" value="Unassembled WGS sequence"/>
</dbReference>
<evidence type="ECO:0000313" key="1">
    <source>
        <dbReference type="EMBL" id="KAF4047221.1"/>
    </source>
</evidence>
<accession>A0A833SWS8</accession>
<evidence type="ECO:0000313" key="2">
    <source>
        <dbReference type="Proteomes" id="UP000602510"/>
    </source>
</evidence>
<protein>
    <submittedName>
        <fullName evidence="1">Uncharacterized protein</fullName>
    </submittedName>
</protein>
<dbReference type="EMBL" id="WSZM01000007">
    <property type="protein sequence ID" value="KAF4047221.1"/>
    <property type="molecule type" value="Genomic_DNA"/>
</dbReference>
<gene>
    <name evidence="1" type="ORF">GN244_ATG00355</name>
</gene>
<comment type="caution">
    <text evidence="1">The sequence shown here is derived from an EMBL/GenBank/DDBJ whole genome shotgun (WGS) entry which is preliminary data.</text>
</comment>
<name>A0A833SWS8_PHYIN</name>
<dbReference type="AlphaFoldDB" id="A0A833SWS8"/>
<keyword evidence="2" id="KW-1185">Reference proteome</keyword>
<reference evidence="1" key="1">
    <citation type="submission" date="2020-04" db="EMBL/GenBank/DDBJ databases">
        <title>Hybrid Assembly of Korean Phytophthora infestans isolates.</title>
        <authorList>
            <person name="Prokchorchik M."/>
            <person name="Lee Y."/>
            <person name="Seo J."/>
            <person name="Cho J.-H."/>
            <person name="Park Y.-E."/>
            <person name="Jang D.-C."/>
            <person name="Im J.-S."/>
            <person name="Choi J.-G."/>
            <person name="Park H.-J."/>
            <person name="Lee G.-B."/>
            <person name="Lee Y.-G."/>
            <person name="Hong S.-Y."/>
            <person name="Cho K."/>
            <person name="Sohn K.H."/>
        </authorList>
    </citation>
    <scope>NUCLEOTIDE SEQUENCE</scope>
    <source>
        <strain evidence="1">KR_1_A1</strain>
    </source>
</reference>